<evidence type="ECO:0000256" key="1">
    <source>
        <dbReference type="ARBA" id="ARBA00009437"/>
    </source>
</evidence>
<dbReference type="InterPro" id="IPR036390">
    <property type="entry name" value="WH_DNA-bd_sf"/>
</dbReference>
<dbReference type="CDD" id="cd05466">
    <property type="entry name" value="PBP2_LTTR_substrate"/>
    <property type="match status" value="1"/>
</dbReference>
<dbReference type="GO" id="GO:0000976">
    <property type="term" value="F:transcription cis-regulatory region binding"/>
    <property type="evidence" value="ECO:0007669"/>
    <property type="project" value="TreeGrafter"/>
</dbReference>
<gene>
    <name evidence="6" type="ORF">A2527_03910</name>
</gene>
<keyword evidence="3" id="KW-0238">DNA-binding</keyword>
<reference evidence="6 7" key="1">
    <citation type="journal article" date="2016" name="Nat. Commun.">
        <title>Thousands of microbial genomes shed light on interconnected biogeochemical processes in an aquifer system.</title>
        <authorList>
            <person name="Anantharaman K."/>
            <person name="Brown C.T."/>
            <person name="Hug L.A."/>
            <person name="Sharon I."/>
            <person name="Castelle C.J."/>
            <person name="Probst A.J."/>
            <person name="Thomas B.C."/>
            <person name="Singh A."/>
            <person name="Wilkins M.J."/>
            <person name="Karaoz U."/>
            <person name="Brodie E.L."/>
            <person name="Williams K.H."/>
            <person name="Hubbard S.S."/>
            <person name="Banfield J.F."/>
        </authorList>
    </citation>
    <scope>NUCLEOTIDE SEQUENCE [LARGE SCALE GENOMIC DNA]</scope>
</reference>
<keyword evidence="2" id="KW-0805">Transcription regulation</keyword>
<dbReference type="GO" id="GO:0003700">
    <property type="term" value="F:DNA-binding transcription factor activity"/>
    <property type="evidence" value="ECO:0007669"/>
    <property type="project" value="InterPro"/>
</dbReference>
<proteinExistence type="inferred from homology"/>
<evidence type="ECO:0000256" key="3">
    <source>
        <dbReference type="ARBA" id="ARBA00023125"/>
    </source>
</evidence>
<dbReference type="SUPFAM" id="SSF46785">
    <property type="entry name" value="Winged helix' DNA-binding domain"/>
    <property type="match status" value="1"/>
</dbReference>
<protein>
    <recommendedName>
        <fullName evidence="5">HTH lysR-type domain-containing protein</fullName>
    </recommendedName>
</protein>
<sequence>MQNLNLKHLYYFWMIAKEGGIKQAAQVLHLSQSTLSDQLKKLEGSFGKSLFDRQSKRMILTPVGVQVEDYATRIFSLRNELIDKVREEISLEQRVLRVGVVRNLARNMTIFLILPLLKRPELFTKIVDNDLAELFNELTQGQLDLIFCDQLVPTRSKSIYTKKIIDRSFYLVTSKDRGAQLLAGEKNLNDIPYITYSRGTDLNFRVKEYINSQKLSSSLMAEMDDVRLMLDAVEADLCWCILPRRAIQRSLAEGKSMIYAEIKTIHSAIYGVYTNPNLSDYFDEIREYIRQNDQKFNLPPGIDSSD</sequence>
<name>A0A1F6GF20_9PROT</name>
<dbReference type="Proteomes" id="UP000178449">
    <property type="component" value="Unassembled WGS sequence"/>
</dbReference>
<dbReference type="Gene3D" id="3.40.190.10">
    <property type="entry name" value="Periplasmic binding protein-like II"/>
    <property type="match status" value="2"/>
</dbReference>
<dbReference type="InterPro" id="IPR036388">
    <property type="entry name" value="WH-like_DNA-bd_sf"/>
</dbReference>
<dbReference type="Pfam" id="PF03466">
    <property type="entry name" value="LysR_substrate"/>
    <property type="match status" value="1"/>
</dbReference>
<comment type="caution">
    <text evidence="6">The sequence shown here is derived from an EMBL/GenBank/DDBJ whole genome shotgun (WGS) entry which is preliminary data.</text>
</comment>
<keyword evidence="4" id="KW-0804">Transcription</keyword>
<dbReference type="AlphaFoldDB" id="A0A1F6GF20"/>
<evidence type="ECO:0000313" key="6">
    <source>
        <dbReference type="EMBL" id="OGG96710.1"/>
    </source>
</evidence>
<dbReference type="PANTHER" id="PTHR30126:SF40">
    <property type="entry name" value="HTH-TYPE TRANSCRIPTIONAL REGULATOR GLTR"/>
    <property type="match status" value="1"/>
</dbReference>
<dbReference type="Pfam" id="PF00126">
    <property type="entry name" value="HTH_1"/>
    <property type="match status" value="1"/>
</dbReference>
<evidence type="ECO:0000313" key="7">
    <source>
        <dbReference type="Proteomes" id="UP000178449"/>
    </source>
</evidence>
<dbReference type="SUPFAM" id="SSF53850">
    <property type="entry name" value="Periplasmic binding protein-like II"/>
    <property type="match status" value="1"/>
</dbReference>
<accession>A0A1F6GF20</accession>
<dbReference type="PROSITE" id="PS50931">
    <property type="entry name" value="HTH_LYSR"/>
    <property type="match status" value="1"/>
</dbReference>
<dbReference type="STRING" id="1817772.A2527_03910"/>
<evidence type="ECO:0000259" key="5">
    <source>
        <dbReference type="PROSITE" id="PS50931"/>
    </source>
</evidence>
<dbReference type="EMBL" id="MFNE01000010">
    <property type="protein sequence ID" value="OGG96710.1"/>
    <property type="molecule type" value="Genomic_DNA"/>
</dbReference>
<dbReference type="PANTHER" id="PTHR30126">
    <property type="entry name" value="HTH-TYPE TRANSCRIPTIONAL REGULATOR"/>
    <property type="match status" value="1"/>
</dbReference>
<dbReference type="PRINTS" id="PR00039">
    <property type="entry name" value="HTHLYSR"/>
</dbReference>
<feature type="domain" description="HTH lysR-type" evidence="5">
    <location>
        <begin position="4"/>
        <end position="61"/>
    </location>
</feature>
<dbReference type="InterPro" id="IPR000847">
    <property type="entry name" value="LysR_HTH_N"/>
</dbReference>
<dbReference type="InterPro" id="IPR005119">
    <property type="entry name" value="LysR_subst-bd"/>
</dbReference>
<evidence type="ECO:0000256" key="2">
    <source>
        <dbReference type="ARBA" id="ARBA00023015"/>
    </source>
</evidence>
<comment type="similarity">
    <text evidence="1">Belongs to the LysR transcriptional regulatory family.</text>
</comment>
<dbReference type="Gene3D" id="1.10.10.10">
    <property type="entry name" value="Winged helix-like DNA-binding domain superfamily/Winged helix DNA-binding domain"/>
    <property type="match status" value="1"/>
</dbReference>
<evidence type="ECO:0000256" key="4">
    <source>
        <dbReference type="ARBA" id="ARBA00023163"/>
    </source>
</evidence>
<organism evidence="6 7">
    <name type="scientific">Candidatus Lambdaproteobacteria bacterium RIFOXYD2_FULL_50_16</name>
    <dbReference type="NCBI Taxonomy" id="1817772"/>
    <lineage>
        <taxon>Bacteria</taxon>
        <taxon>Pseudomonadati</taxon>
        <taxon>Pseudomonadota</taxon>
        <taxon>Candidatus Lambdaproteobacteria</taxon>
    </lineage>
</organism>